<evidence type="ECO:0000259" key="3">
    <source>
        <dbReference type="Pfam" id="PF19031"/>
    </source>
</evidence>
<dbReference type="AlphaFoldDB" id="A0A1E5WC58"/>
<dbReference type="InterPro" id="IPR013176">
    <property type="entry name" value="Ccz1"/>
</dbReference>
<dbReference type="PANTHER" id="PTHR13056:SF0">
    <property type="entry name" value="VACUOLAR FUSION PROTEIN CCZ1 HOMOLOG-RELATED"/>
    <property type="match status" value="1"/>
</dbReference>
<reference evidence="4 5" key="1">
    <citation type="submission" date="2016-09" db="EMBL/GenBank/DDBJ databases">
        <title>The draft genome of Dichanthelium oligosanthes: A C3 panicoid grass species.</title>
        <authorList>
            <person name="Studer A.J."/>
            <person name="Schnable J.C."/>
            <person name="Brutnell T.P."/>
        </authorList>
    </citation>
    <scope>NUCLEOTIDE SEQUENCE [LARGE SCALE GENOMIC DNA]</scope>
    <source>
        <strain evidence="5">cv. Kellogg 1175</strain>
        <tissue evidence="4">Leaf</tissue>
    </source>
</reference>
<dbReference type="GO" id="GO:0035658">
    <property type="term" value="C:Mon1-Ccz1 complex"/>
    <property type="evidence" value="ECO:0007669"/>
    <property type="project" value="InterPro"/>
</dbReference>
<gene>
    <name evidence="4" type="ORF">BAE44_0003965</name>
</gene>
<dbReference type="Pfam" id="PF19031">
    <property type="entry name" value="Intu_longin_1"/>
    <property type="match status" value="1"/>
</dbReference>
<evidence type="ECO:0000313" key="5">
    <source>
        <dbReference type="Proteomes" id="UP000095767"/>
    </source>
</evidence>
<dbReference type="InterPro" id="IPR043987">
    <property type="entry name" value="CCZ1/INTU/HSP4_longin_1"/>
</dbReference>
<accession>A0A1E5WC58</accession>
<dbReference type="EMBL" id="LWDX02013473">
    <property type="protein sequence ID" value="OEL35016.1"/>
    <property type="molecule type" value="Genomic_DNA"/>
</dbReference>
<evidence type="ECO:0000256" key="1">
    <source>
        <dbReference type="ARBA" id="ARBA00005352"/>
    </source>
</evidence>
<protein>
    <recommendedName>
        <fullName evidence="3">CCZ1/INTU/HSP4 first Longin domain-containing protein</fullName>
    </recommendedName>
</protein>
<feature type="domain" description="CCZ1/INTU/HSP4 first Longin" evidence="3">
    <location>
        <begin position="15"/>
        <end position="124"/>
    </location>
</feature>
<feature type="compositionally biased region" description="Polar residues" evidence="2">
    <location>
        <begin position="224"/>
        <end position="237"/>
    </location>
</feature>
<dbReference type="PANTHER" id="PTHR13056">
    <property type="entry name" value="VACUOLAR FUSION PROTEIN CCZ1 HOMOLOG-RELATED"/>
    <property type="match status" value="1"/>
</dbReference>
<comment type="similarity">
    <text evidence="1">Belongs to the CCZ1 family.</text>
</comment>
<dbReference type="OrthoDB" id="240546at2759"/>
<evidence type="ECO:0000256" key="2">
    <source>
        <dbReference type="SAM" id="MobiDB-lite"/>
    </source>
</evidence>
<keyword evidence="5" id="KW-1185">Reference proteome</keyword>
<dbReference type="Proteomes" id="UP000095767">
    <property type="component" value="Unassembled WGS sequence"/>
</dbReference>
<comment type="caution">
    <text evidence="4">The sequence shown here is derived from an EMBL/GenBank/DDBJ whole genome shotgun (WGS) entry which is preliminary data.</text>
</comment>
<sequence length="472" mass="53066">MGLSTAAAGDGAQLCVFDLRRGQQEGQELDKILFFHPADCPILLQLSVIGLCEGIVTFTRIFSPEEDCEVIESDKHSHVFHQVEPDIWMVLVVEKTKDNESTWRCGALQGILKEAHSLFAMFHGPIRTLLDRQPSAELARGHLRTFLTDYLSDFQVGKKLKFPTYRDSLKERGTVQMLTVSREVALEVQDDTLNLYTYAVLRLTPHALSSNASSWSYLRKGTSVNAGPTSSSSNGTTAGERYNSRSRDTSPDGQNQMRHNFRPLLREKLSKGKDGFVAADFTATEVRGAVPLTPILWFQQAEERMYLCIYQHKSLTILLLIPASSLINGEEGIAHVKKQMHENASQKIVTVEQKLSRGWGGENAYHVGGYRYLLVDPDRRVSRASPPGKVTTLAKDSLLALNRLRQEVDLEKSRYKRSDPCHDKDFEVCIRTKNNAWVIAKITRGRELYMALEKGGETLLYASTAVEKFSNR</sequence>
<dbReference type="GO" id="GO:0016192">
    <property type="term" value="P:vesicle-mediated transport"/>
    <property type="evidence" value="ECO:0007669"/>
    <property type="project" value="InterPro"/>
</dbReference>
<evidence type="ECO:0000313" key="4">
    <source>
        <dbReference type="EMBL" id="OEL35016.1"/>
    </source>
</evidence>
<feature type="region of interest" description="Disordered" evidence="2">
    <location>
        <begin position="224"/>
        <end position="258"/>
    </location>
</feature>
<dbReference type="STRING" id="888268.A0A1E5WC58"/>
<name>A0A1E5WC58_9POAL</name>
<proteinExistence type="inferred from homology"/>
<organism evidence="4 5">
    <name type="scientific">Dichanthelium oligosanthes</name>
    <dbReference type="NCBI Taxonomy" id="888268"/>
    <lineage>
        <taxon>Eukaryota</taxon>
        <taxon>Viridiplantae</taxon>
        <taxon>Streptophyta</taxon>
        <taxon>Embryophyta</taxon>
        <taxon>Tracheophyta</taxon>
        <taxon>Spermatophyta</taxon>
        <taxon>Magnoliopsida</taxon>
        <taxon>Liliopsida</taxon>
        <taxon>Poales</taxon>
        <taxon>Poaceae</taxon>
        <taxon>PACMAD clade</taxon>
        <taxon>Panicoideae</taxon>
        <taxon>Panicodae</taxon>
        <taxon>Paniceae</taxon>
        <taxon>Dichantheliinae</taxon>
        <taxon>Dichanthelium</taxon>
    </lineage>
</organism>